<feature type="compositionally biased region" description="Basic residues" evidence="1">
    <location>
        <begin position="296"/>
        <end position="307"/>
    </location>
</feature>
<feature type="compositionally biased region" description="Basic and acidic residues" evidence="1">
    <location>
        <begin position="640"/>
        <end position="650"/>
    </location>
</feature>
<feature type="region of interest" description="Disordered" evidence="1">
    <location>
        <begin position="281"/>
        <end position="319"/>
    </location>
</feature>
<keyword evidence="3" id="KW-1185">Reference proteome</keyword>
<reference evidence="2" key="1">
    <citation type="submission" date="2022-06" db="EMBL/GenBank/DDBJ databases">
        <title>Genome Sequence of Candolleomyces eurysporus.</title>
        <authorList>
            <person name="Buettner E."/>
        </authorList>
    </citation>
    <scope>NUCLEOTIDE SEQUENCE</scope>
    <source>
        <strain evidence="2">VTCC 930004</strain>
    </source>
</reference>
<feature type="region of interest" description="Disordered" evidence="1">
    <location>
        <begin position="625"/>
        <end position="650"/>
    </location>
</feature>
<evidence type="ECO:0000313" key="3">
    <source>
        <dbReference type="Proteomes" id="UP001140091"/>
    </source>
</evidence>
<dbReference type="EMBL" id="JANBPK010001119">
    <property type="protein sequence ID" value="KAJ2925767.1"/>
    <property type="molecule type" value="Genomic_DNA"/>
</dbReference>
<feature type="compositionally biased region" description="Acidic residues" evidence="1">
    <location>
        <begin position="207"/>
        <end position="230"/>
    </location>
</feature>
<proteinExistence type="predicted"/>
<sequence>MASQDASSVRSSTSQSAVKNRVPTKVLAGLGVRRTSQEVKAANQAAAAAAETAREKAQACHELIQQRMGELEDELQHEDMRRKKMVARPDLHANTATNSTPAATDTGKATKKQEGPNATKLKIVIKPVLASAKAAGNAEESANDFLTTNGTASVGSNAPATRSDVDLPGVGASAGRGDAGEGERSESPTPAPMGDALTFDNKFEDGYDHEDDLDYEQNEEDDDEEADESASDGNCQKGRKPLKSRPTKGVKGVLYRAEVNARRKTSSTSAISRAVENQLLKRKQRADDNVNNGAATKHREHPKRSSKAKVFASRGSKPETSVRILEPTASTLPIAITRQKFKKEQCKKSNLPFPAAHANRCRELWDQRFKSTLIAWNATLCQPFSSGTLLSTEVKSVWEKVFGDLAPLDEDDERWCIVETMAGDFLLNWRSEIGKTAITVTVAIFRSELMDKIEANKGDEAGVEAARYLLEDHRFVYGNPDAEDGESAQPFESPFVLQTFSFHLRQVIYVAKDYKISGNAIGALGLCAAAVERALTLIRDGHISINQWPPVLLPPVQAVVADDFKLKGPGSGKRRKATFTPFSESAWGSQTRSFAGTAAHLPEERWDSITEGAITDDIQQIIDTLGDSDDEDVSTTSTRVNKDSRANLRM</sequence>
<name>A0A9W8IZW4_9AGAR</name>
<feature type="non-terminal residue" evidence="2">
    <location>
        <position position="650"/>
    </location>
</feature>
<feature type="region of interest" description="Disordered" evidence="1">
    <location>
        <begin position="152"/>
        <end position="249"/>
    </location>
</feature>
<comment type="caution">
    <text evidence="2">The sequence shown here is derived from an EMBL/GenBank/DDBJ whole genome shotgun (WGS) entry which is preliminary data.</text>
</comment>
<dbReference type="AlphaFoldDB" id="A0A9W8IZW4"/>
<evidence type="ECO:0000256" key="1">
    <source>
        <dbReference type="SAM" id="MobiDB-lite"/>
    </source>
</evidence>
<evidence type="ECO:0000313" key="2">
    <source>
        <dbReference type="EMBL" id="KAJ2925767.1"/>
    </source>
</evidence>
<feature type="region of interest" description="Disordered" evidence="1">
    <location>
        <begin position="87"/>
        <end position="121"/>
    </location>
</feature>
<dbReference type="Proteomes" id="UP001140091">
    <property type="component" value="Unassembled WGS sequence"/>
</dbReference>
<feature type="compositionally biased region" description="Low complexity" evidence="1">
    <location>
        <begin position="1"/>
        <end position="18"/>
    </location>
</feature>
<protein>
    <submittedName>
        <fullName evidence="2">Uncharacterized protein</fullName>
    </submittedName>
</protein>
<dbReference type="OrthoDB" id="3058688at2759"/>
<accession>A0A9W8IZW4</accession>
<feature type="compositionally biased region" description="Basic residues" evidence="1">
    <location>
        <begin position="237"/>
        <end position="248"/>
    </location>
</feature>
<feature type="region of interest" description="Disordered" evidence="1">
    <location>
        <begin position="1"/>
        <end position="21"/>
    </location>
</feature>
<organism evidence="2 3">
    <name type="scientific">Candolleomyces eurysporus</name>
    <dbReference type="NCBI Taxonomy" id="2828524"/>
    <lineage>
        <taxon>Eukaryota</taxon>
        <taxon>Fungi</taxon>
        <taxon>Dikarya</taxon>
        <taxon>Basidiomycota</taxon>
        <taxon>Agaricomycotina</taxon>
        <taxon>Agaricomycetes</taxon>
        <taxon>Agaricomycetidae</taxon>
        <taxon>Agaricales</taxon>
        <taxon>Agaricineae</taxon>
        <taxon>Psathyrellaceae</taxon>
        <taxon>Candolleomyces</taxon>
    </lineage>
</organism>
<feature type="compositionally biased region" description="Low complexity" evidence="1">
    <location>
        <begin position="93"/>
        <end position="106"/>
    </location>
</feature>
<gene>
    <name evidence="2" type="ORF">H1R20_g11326</name>
</gene>